<evidence type="ECO:0000259" key="4">
    <source>
        <dbReference type="Pfam" id="PF14420"/>
    </source>
</evidence>
<dbReference type="Gene3D" id="1.25.40.20">
    <property type="entry name" value="Ankyrin repeat-containing domain"/>
    <property type="match status" value="3"/>
</dbReference>
<dbReference type="EMBL" id="CAJVPD010000251">
    <property type="protein sequence ID" value="CAG8398941.1"/>
    <property type="molecule type" value="Genomic_DNA"/>
</dbReference>
<name>A0A9W4NNW3_9EURO</name>
<dbReference type="InterPro" id="IPR036770">
    <property type="entry name" value="Ankyrin_rpt-contain_sf"/>
</dbReference>
<feature type="domain" description="Clr5" evidence="4">
    <location>
        <begin position="4"/>
        <end position="55"/>
    </location>
</feature>
<evidence type="ECO:0000256" key="1">
    <source>
        <dbReference type="ARBA" id="ARBA00022737"/>
    </source>
</evidence>
<evidence type="ECO:0000256" key="3">
    <source>
        <dbReference type="PROSITE-ProRule" id="PRU00023"/>
    </source>
</evidence>
<dbReference type="SUPFAM" id="SSF48403">
    <property type="entry name" value="Ankyrin repeat"/>
    <property type="match status" value="4"/>
</dbReference>
<feature type="repeat" description="ANK" evidence="3">
    <location>
        <begin position="1011"/>
        <end position="1043"/>
    </location>
</feature>
<dbReference type="Pfam" id="PF12796">
    <property type="entry name" value="Ank_2"/>
    <property type="match status" value="3"/>
</dbReference>
<comment type="caution">
    <text evidence="5">The sequence shown here is derived from an EMBL/GenBank/DDBJ whole genome shotgun (WGS) entry which is preliminary data.</text>
</comment>
<dbReference type="OrthoDB" id="3176171at2759"/>
<dbReference type="PROSITE" id="PS50088">
    <property type="entry name" value="ANK_REPEAT"/>
    <property type="match status" value="4"/>
</dbReference>
<reference evidence="5" key="1">
    <citation type="submission" date="2021-07" db="EMBL/GenBank/DDBJ databases">
        <authorList>
            <person name="Branca A.L. A."/>
        </authorList>
    </citation>
    <scope>NUCLEOTIDE SEQUENCE</scope>
</reference>
<dbReference type="PANTHER" id="PTHR24198:SF165">
    <property type="entry name" value="ANKYRIN REPEAT-CONTAINING PROTEIN-RELATED"/>
    <property type="match status" value="1"/>
</dbReference>
<sequence>MADPEWDDYKTVIERLYIHENKTRDEVVNVMATEHSWKRSRAQYSRKFKEWGLRKQSQPRDDHWISRRVEKRKREANKESEVFVNGVQIHPAKISRSSYRKGFLTEYSQRGPSPSTPEGYVVATPTSPEIHVSWNIPLPWMQFMRLFQPSQGNDHSAPRSVSSPTLNSSQNVIAVSKNTTPVLIEQLSTIIPWSKLQHAPNMHSASRISATLQILMPENEPGEHDAFSKNLSSSTAGVWEQISLLFYLISNNLILSDRRGDGFVIRRLDAKILQILKDTGWDDFKHLKRLISTRTPTAGSIAEKIFAAAVRRDNFDIVEKMLPAGMNPDECLIEDSFGEIDGSIFTALQHVSATSGSASSINLLITHGADVDFSINADGRTALFYAIEARNGKSIRVLVAHNANVTRECVSSATGITPEVIEDFSLIENIIDIYLDQDAESRPDDKATLLEALSYGNLPILKRYLAKGANLNGLLTTRAPDGNNECQTTLLGLAARDGDVEMVRLLLHVSFHEDPSLLHLPYVPPLVFAARRGSVDICEALLGSNANIQAADEGEKTLLERTIPMGKLALCQLLIDHGAKVNREPREIQRHPSALMLAVQHMRMDIIDLLMDSGARLNDSFDVVPGTVLGAAVEIGDKKMIHKLYNAGARRVGLGIRGFGSLQSAIFIQKKGLLSKILNHSGPKLLSAAISALDDGLAWFLLQNNAHEEGNKPAPLTKTPLWAALQSDQPEFVLTLLNLGVRVTDGVVTEAIISNSGLLKSLLAAFTGAAPTAVSAAVLKASMIDLELLRKAKVDLRGAPRISGNRLDLGVIKLIPYANSHRPQSVLEIAAWKADEVIFKYIVEWASALQMSWSPDSIAGALVLAIFGQKHYHIAELMRLGSDLDGDIAANVPESFCDRDDWERETYSPLQAAVRTQQVSIVCDLLASKRVDVNYLEEGQYRKSPLQHAVKLGNMEIINILLENWADVNAPAADNSGATALQIAAIQGYIGIARMLLDLGADVNQKPAKKDGRTALMGAAEHGRIDMLQMLLDEGAQITGEYECYFREAVELAEGQGHYAAARLLKRFRDRTEFEPFVHWDELE</sequence>
<accession>A0A9W4NNW3</accession>
<evidence type="ECO:0000313" key="5">
    <source>
        <dbReference type="EMBL" id="CAG8398941.1"/>
    </source>
</evidence>
<dbReference type="PANTHER" id="PTHR24198">
    <property type="entry name" value="ANKYRIN REPEAT AND PROTEIN KINASE DOMAIN-CONTAINING PROTEIN"/>
    <property type="match status" value="1"/>
</dbReference>
<feature type="repeat" description="ANK" evidence="3">
    <location>
        <begin position="525"/>
        <end position="553"/>
    </location>
</feature>
<evidence type="ECO:0000313" key="6">
    <source>
        <dbReference type="Proteomes" id="UP001152592"/>
    </source>
</evidence>
<dbReference type="InterPro" id="IPR025676">
    <property type="entry name" value="Clr5_dom"/>
</dbReference>
<dbReference type="Pfam" id="PF14420">
    <property type="entry name" value="Clr5"/>
    <property type="match status" value="1"/>
</dbReference>
<dbReference type="InterPro" id="IPR002110">
    <property type="entry name" value="Ankyrin_rpt"/>
</dbReference>
<dbReference type="Pfam" id="PF00023">
    <property type="entry name" value="Ank"/>
    <property type="match status" value="1"/>
</dbReference>
<gene>
    <name evidence="5" type="ORF">PSALAMII_LOCUS7465</name>
</gene>
<protein>
    <recommendedName>
        <fullName evidence="4">Clr5 domain-containing protein</fullName>
    </recommendedName>
</protein>
<proteinExistence type="predicted"/>
<feature type="repeat" description="ANK" evidence="3">
    <location>
        <begin position="976"/>
        <end position="1008"/>
    </location>
</feature>
<dbReference type="AlphaFoldDB" id="A0A9W4NNW3"/>
<keyword evidence="2 3" id="KW-0040">ANK repeat</keyword>
<feature type="repeat" description="ANK" evidence="3">
    <location>
        <begin position="941"/>
        <end position="973"/>
    </location>
</feature>
<keyword evidence="1" id="KW-0677">Repeat</keyword>
<dbReference type="PROSITE" id="PS50297">
    <property type="entry name" value="ANK_REP_REGION"/>
    <property type="match status" value="3"/>
</dbReference>
<organism evidence="5 6">
    <name type="scientific">Penicillium salamii</name>
    <dbReference type="NCBI Taxonomy" id="1612424"/>
    <lineage>
        <taxon>Eukaryota</taxon>
        <taxon>Fungi</taxon>
        <taxon>Dikarya</taxon>
        <taxon>Ascomycota</taxon>
        <taxon>Pezizomycotina</taxon>
        <taxon>Eurotiomycetes</taxon>
        <taxon>Eurotiomycetidae</taxon>
        <taxon>Eurotiales</taxon>
        <taxon>Aspergillaceae</taxon>
        <taxon>Penicillium</taxon>
    </lineage>
</organism>
<dbReference type="Proteomes" id="UP001152592">
    <property type="component" value="Unassembled WGS sequence"/>
</dbReference>
<dbReference type="SMART" id="SM00248">
    <property type="entry name" value="ANK"/>
    <property type="match status" value="13"/>
</dbReference>
<evidence type="ECO:0000256" key="2">
    <source>
        <dbReference type="ARBA" id="ARBA00023043"/>
    </source>
</evidence>